<dbReference type="InterPro" id="IPR001753">
    <property type="entry name" value="Enoyl-CoA_hydra/iso"/>
</dbReference>
<evidence type="ECO:0000313" key="4">
    <source>
        <dbReference type="EMBL" id="GLZ81311.1"/>
    </source>
</evidence>
<dbReference type="EMBL" id="BSTX01000005">
    <property type="protein sequence ID" value="GLZ81311.1"/>
    <property type="molecule type" value="Genomic_DNA"/>
</dbReference>
<sequence>MQPSEFSDVRYEVRDATAWVTIDRPERMNSFRGRTVDELISAFKHAWADKEVGAIVLTGAGERAFCAGGDVKERAETGSYGPTEWGTFEIERLHRIIRDVPKPVIASVNGVAVGGGHVLHVLCDLTVAAEHARFGQSGPRVGSFDAGFGSAYLARVIGEKRARQLWFTCELIDAATALNWGLVNEVVPGPDLADTTAAWAAKINALSPTALRFLKHSFNADTDHLGGLSHVAFDGLEVFSHTDEAAEGARAFAEKRAPDYRPYR</sequence>
<evidence type="ECO:0000256" key="3">
    <source>
        <dbReference type="HAMAP-Rule" id="MF_01934"/>
    </source>
</evidence>
<keyword evidence="3" id="KW-0474">Menaquinone biosynthesis</keyword>
<evidence type="ECO:0000313" key="5">
    <source>
        <dbReference type="Proteomes" id="UP001165079"/>
    </source>
</evidence>
<dbReference type="PANTHER" id="PTHR43113:SF1">
    <property type="entry name" value="1,4-DIHYDROXY-2-NAPHTHOYL-COA SYNTHASE, PEROXISOMAL"/>
    <property type="match status" value="1"/>
</dbReference>
<feature type="binding site" description="in other chain" evidence="3">
    <location>
        <position position="143"/>
    </location>
    <ligand>
        <name>substrate</name>
        <note>ligand shared between two neighboring subunits</note>
    </ligand>
</feature>
<comment type="catalytic activity">
    <reaction evidence="1 3">
        <text>2-succinylbenzoyl-CoA + H(+) = 1,4-dihydroxy-2-naphthoyl-CoA + H2O</text>
        <dbReference type="Rhea" id="RHEA:26562"/>
        <dbReference type="ChEBI" id="CHEBI:15377"/>
        <dbReference type="ChEBI" id="CHEBI:15378"/>
        <dbReference type="ChEBI" id="CHEBI:57364"/>
        <dbReference type="ChEBI" id="CHEBI:58897"/>
        <dbReference type="EC" id="4.1.3.36"/>
    </reaction>
</comment>
<dbReference type="SUPFAM" id="SSF52096">
    <property type="entry name" value="ClpP/crotonase"/>
    <property type="match status" value="1"/>
</dbReference>
<dbReference type="InterPro" id="IPR029045">
    <property type="entry name" value="ClpP/crotonase-like_dom_sf"/>
</dbReference>
<feature type="binding site" description="in other chain" evidence="3">
    <location>
        <begin position="111"/>
        <end position="115"/>
    </location>
    <ligand>
        <name>substrate</name>
        <note>ligand shared between two neighboring subunits</note>
    </ligand>
</feature>
<comment type="function">
    <text evidence="3">Converts o-succinylbenzoyl-CoA (OSB-CoA) to 1,4-dihydroxy-2-naphthoyl-CoA (DHNA-CoA).</text>
</comment>
<dbReference type="RefSeq" id="WP_285666762.1">
    <property type="nucleotide sequence ID" value="NZ_BSTX01000005.1"/>
</dbReference>
<dbReference type="InterPro" id="IPR018376">
    <property type="entry name" value="Enoyl-CoA_hyd/isom_CS"/>
</dbReference>
<dbReference type="PANTHER" id="PTHR43113">
    <property type="entry name" value="NUCLEOSIDE-DIPHOSPHATE-SUGAR EPIMERASE"/>
    <property type="match status" value="1"/>
</dbReference>
<dbReference type="PROSITE" id="PS00166">
    <property type="entry name" value="ENOYL_COA_HYDRATASE"/>
    <property type="match status" value="1"/>
</dbReference>
<feature type="binding site" description="in other chain" evidence="3">
    <location>
        <position position="80"/>
    </location>
    <ligand>
        <name>substrate</name>
        <note>ligand shared between two neighboring subunits</note>
    </ligand>
</feature>
<dbReference type="HAMAP" id="MF_01934">
    <property type="entry name" value="MenB"/>
    <property type="match status" value="1"/>
</dbReference>
<comment type="caution">
    <text evidence="3">Lacks conserved residue(s) required for the propagation of feature annotation.</text>
</comment>
<dbReference type="InterPro" id="IPR014748">
    <property type="entry name" value="Enoyl-CoA_hydra_C"/>
</dbReference>
<dbReference type="Pfam" id="PF00378">
    <property type="entry name" value="ECH_1"/>
    <property type="match status" value="1"/>
</dbReference>
<dbReference type="Gene3D" id="1.10.12.10">
    <property type="entry name" value="Lyase 2-enoyl-coa Hydratase, Chain A, domain 2"/>
    <property type="match status" value="1"/>
</dbReference>
<dbReference type="GO" id="GO:0005829">
    <property type="term" value="C:cytosol"/>
    <property type="evidence" value="ECO:0007669"/>
    <property type="project" value="TreeGrafter"/>
</dbReference>
<evidence type="ECO:0000256" key="1">
    <source>
        <dbReference type="ARBA" id="ARBA00000177"/>
    </source>
</evidence>
<dbReference type="Gene3D" id="3.90.226.10">
    <property type="entry name" value="2-enoyl-CoA Hydratase, Chain A, domain 1"/>
    <property type="match status" value="1"/>
</dbReference>
<protein>
    <recommendedName>
        <fullName evidence="3">1,4-dihydroxy-2-naphthoyl-CoA synthase</fullName>
        <shortName evidence="3">DHNA-CoA synthase</shortName>
        <ecNumber evidence="3">4.1.3.36</ecNumber>
    </recommendedName>
</protein>
<feature type="binding site" evidence="3">
    <location>
        <position position="255"/>
    </location>
    <ligand>
        <name>substrate</name>
        <note>ligand shared between two neighboring subunits</note>
    </ligand>
</feature>
<dbReference type="GO" id="GO:0008935">
    <property type="term" value="F:1,4-dihydroxy-2-naphthoyl-CoA synthase activity"/>
    <property type="evidence" value="ECO:0007669"/>
    <property type="project" value="UniProtKB-UniRule"/>
</dbReference>
<evidence type="ECO:0000256" key="2">
    <source>
        <dbReference type="ARBA" id="ARBA00023239"/>
    </source>
</evidence>
<comment type="caution">
    <text evidence="4">The sequence shown here is derived from an EMBL/GenBank/DDBJ whole genome shotgun (WGS) entry which is preliminary data.</text>
</comment>
<comment type="pathway">
    <text evidence="3">Quinol/quinone metabolism; 1,4-dihydroxy-2-naphthoate biosynthesis; 1,4-dihydroxy-2-naphthoate from chorismate: step 6/7.</text>
</comment>
<dbReference type="GO" id="GO:0009234">
    <property type="term" value="P:menaquinone biosynthetic process"/>
    <property type="evidence" value="ECO:0007669"/>
    <property type="project" value="UniProtKB-UniRule"/>
</dbReference>
<feature type="site" description="Important for catalysis" evidence="3">
    <location>
        <position position="80"/>
    </location>
</feature>
<comment type="similarity">
    <text evidence="3">Belongs to the enoyl-CoA hydratase/isomerase family. MenB subfamily.</text>
</comment>
<organism evidence="4 5">
    <name type="scientific">Actinorhabdospora filicis</name>
    <dbReference type="NCBI Taxonomy" id="1785913"/>
    <lineage>
        <taxon>Bacteria</taxon>
        <taxon>Bacillati</taxon>
        <taxon>Actinomycetota</taxon>
        <taxon>Actinomycetes</taxon>
        <taxon>Micromonosporales</taxon>
        <taxon>Micromonosporaceae</taxon>
        <taxon>Actinorhabdospora</taxon>
    </lineage>
</organism>
<dbReference type="CDD" id="cd06558">
    <property type="entry name" value="crotonase-like"/>
    <property type="match status" value="1"/>
</dbReference>
<dbReference type="Proteomes" id="UP001165079">
    <property type="component" value="Unassembled WGS sequence"/>
</dbReference>
<gene>
    <name evidence="3 4" type="primary">menB</name>
    <name evidence="4" type="ORF">Afil01_61180</name>
</gene>
<comment type="pathway">
    <text evidence="3">Quinol/quinone metabolism; menaquinone biosynthesis.</text>
</comment>
<accession>A0A9W6SV44</accession>
<name>A0A9W6SV44_9ACTN</name>
<dbReference type="AlphaFoldDB" id="A0A9W6SV44"/>
<proteinExistence type="inferred from homology"/>
<keyword evidence="5" id="KW-1185">Reference proteome</keyword>
<dbReference type="InterPro" id="IPR010198">
    <property type="entry name" value="DHNA-CoA_synthase_MenB"/>
</dbReference>
<dbReference type="EC" id="4.1.3.36" evidence="3"/>
<keyword evidence="2 3" id="KW-0456">Lyase</keyword>
<reference evidence="4" key="1">
    <citation type="submission" date="2023-03" db="EMBL/GenBank/DDBJ databases">
        <title>Actinorhabdospora filicis NBRC 111898.</title>
        <authorList>
            <person name="Ichikawa N."/>
            <person name="Sato H."/>
            <person name="Tonouchi N."/>
        </authorList>
    </citation>
    <scope>NUCLEOTIDE SEQUENCE</scope>
    <source>
        <strain evidence="4">NBRC 111898</strain>
    </source>
</reference>